<accession>A0A9E6MWI6</accession>
<evidence type="ECO:0000313" key="1">
    <source>
        <dbReference type="EMBL" id="QWY77716.1"/>
    </source>
</evidence>
<dbReference type="AlphaFoldDB" id="A0A9E6MWI6"/>
<name>A0A9E6MWI6_9PROT</name>
<dbReference type="EMBL" id="CP071137">
    <property type="protein sequence ID" value="QWY77716.1"/>
    <property type="molecule type" value="Genomic_DNA"/>
</dbReference>
<organism evidence="1 2">
    <name type="scientific">Ferrovum myxofaciens</name>
    <dbReference type="NCBI Taxonomy" id="416213"/>
    <lineage>
        <taxon>Bacteria</taxon>
        <taxon>Pseudomonadati</taxon>
        <taxon>Pseudomonadota</taxon>
        <taxon>Betaproteobacteria</taxon>
        <taxon>Ferrovales</taxon>
        <taxon>Ferrovaceae</taxon>
        <taxon>Ferrovum</taxon>
    </lineage>
</organism>
<reference evidence="1" key="1">
    <citation type="submission" date="2021-02" db="EMBL/GenBank/DDBJ databases">
        <title>Comparative genomics of Ferrovum myxofaciens strains, predominant extremophile bacteria forming large biofilm stalactites in acid mine ecosystems.</title>
        <authorList>
            <person name="Burkartova K."/>
            <person name="Ridl J."/>
            <person name="Pajer P."/>
            <person name="Falteisek L."/>
        </authorList>
    </citation>
    <scope>NUCLEOTIDE SEQUENCE</scope>
    <source>
        <strain evidence="1">MI1III</strain>
    </source>
</reference>
<proteinExistence type="predicted"/>
<dbReference type="Proteomes" id="UP000683551">
    <property type="component" value="Chromosome"/>
</dbReference>
<evidence type="ECO:0000313" key="2">
    <source>
        <dbReference type="Proteomes" id="UP000683551"/>
    </source>
</evidence>
<protein>
    <submittedName>
        <fullName evidence="1">Uncharacterized protein</fullName>
    </submittedName>
</protein>
<dbReference type="RefSeq" id="WP_273145064.1">
    <property type="nucleotide sequence ID" value="NZ_CP053675.1"/>
</dbReference>
<gene>
    <name evidence="1" type="ORF">JZL65_01105</name>
</gene>
<sequence>MNNIIDFPEQQPAMLDYSDEETDGLINFLFSGQNDILFSDEEGVLSPDTFAGNKAPALGKNGRKGIRLLPEDVYDPESQDYFVFMSIFAAIISSLGRKSRSSTRNDLQELALEWLFVPNTPDSNGLTFELGCDSLDVRPNLIRTRLHFEFYKRMISGIRLPFLSCRLPARFRLEGAGIAGDMGEDMLTELWMQPGYRADLFKKVIEPQSDTEFNRAMDALDANGNIAIKNGLVYFTGRNPITLKYGTRFDWTDLTGLD</sequence>